<reference evidence="2" key="4">
    <citation type="submission" date="2023-08" db="EMBL/GenBank/DDBJ databases">
        <authorList>
            <person name="Sun Q."/>
            <person name="Zhou Y."/>
        </authorList>
    </citation>
    <scope>NUCLEOTIDE SEQUENCE</scope>
    <source>
        <strain evidence="3">CGMCC 1.8884</strain>
        <strain evidence="2">CGMCC 1.8885</strain>
    </source>
</reference>
<keyword evidence="4" id="KW-1185">Reference proteome</keyword>
<accession>A0AAV4K5V4</accession>
<reference evidence="2" key="2">
    <citation type="journal article" date="2014" name="Int. J. Syst. Evol. Microbiol.">
        <title>Complete genome sequence of Corynebacterium casei LMG S-19264T (=DSM 44701T), isolated from a smear-ripened cheese.</title>
        <authorList>
            <consortium name="US DOE Joint Genome Institute (JGI-PGF)"/>
            <person name="Walter F."/>
            <person name="Albersmeier A."/>
            <person name="Kalinowski J."/>
            <person name="Ruckert C."/>
        </authorList>
    </citation>
    <scope>NUCLEOTIDE SEQUENCE</scope>
    <source>
        <strain evidence="2">CGMCC 1.8885</strain>
    </source>
</reference>
<name>A0AAV4K5V4_9DEIO</name>
<dbReference type="InterPro" id="IPR011335">
    <property type="entry name" value="Restrct_endonuc-II-like"/>
</dbReference>
<protein>
    <recommendedName>
        <fullName evidence="1">DUF559 domain-containing protein</fullName>
    </recommendedName>
</protein>
<reference evidence="4" key="3">
    <citation type="journal article" date="2019" name="Int. J. Syst. Evol. Microbiol.">
        <title>The Global Catalogue of Microorganisms (GCM) 10K type strain sequencing project: providing services to taxonomists for standard genome sequencing and annotation.</title>
        <authorList>
            <consortium name="The Broad Institute Genomics Platform"/>
            <consortium name="The Broad Institute Genome Sequencing Center for Infectious Disease"/>
            <person name="Wu L."/>
            <person name="Ma J."/>
        </authorList>
    </citation>
    <scope>NUCLEOTIDE SEQUENCE [LARGE SCALE GENOMIC DNA]</scope>
    <source>
        <strain evidence="4">CGMCC 1.8884</strain>
    </source>
</reference>
<proteinExistence type="predicted"/>
<dbReference type="SUPFAM" id="SSF52980">
    <property type="entry name" value="Restriction endonuclease-like"/>
    <property type="match status" value="1"/>
</dbReference>
<dbReference type="AlphaFoldDB" id="A0AAV4K5V4"/>
<dbReference type="PANTHER" id="PTHR38590:SF1">
    <property type="entry name" value="BLL0828 PROTEIN"/>
    <property type="match status" value="1"/>
</dbReference>
<dbReference type="Proteomes" id="UP000630135">
    <property type="component" value="Unassembled WGS sequence"/>
</dbReference>
<dbReference type="PANTHER" id="PTHR38590">
    <property type="entry name" value="BLL0828 PROTEIN"/>
    <property type="match status" value="1"/>
</dbReference>
<comment type="caution">
    <text evidence="2">The sequence shown here is derived from an EMBL/GenBank/DDBJ whole genome shotgun (WGS) entry which is preliminary data.</text>
</comment>
<dbReference type="Pfam" id="PF04480">
    <property type="entry name" value="DUF559"/>
    <property type="match status" value="1"/>
</dbReference>
<dbReference type="Proteomes" id="UP000652720">
    <property type="component" value="Unassembled WGS sequence"/>
</dbReference>
<sequence length="269" mass="29928">MTTCSWCHQEFAPSRAQLQSAARGEAVYCSAACVTANMRSRSKQVPLAEVRWHCENCGCEFTLGKVQNWKQRKGETKFFCSKSCSMSYRVNKPEFLAAIRKKRAEETDRLREHMAGMRVKAATPEARAKMAQTLRERGHQPRVQGGNGRGMTRPQAMLLDALQQAQLAHVWEPELSIKTGAQKGSGYARSYKADIGCLELKLVIECDGASHAGKRRLIDAKKDACLSGLGWHVLRFSNQRILEDVDACVSEIAEVAARRAVLSVSGQER</sequence>
<reference evidence="3" key="1">
    <citation type="journal article" date="2014" name="Int. J. Syst. Evol. Microbiol.">
        <title>Complete genome of a new Firmicutes species belonging to the dominant human colonic microbiota ('Ruminococcus bicirculans') reveals two chromosomes and a selective capacity to utilize plant glucans.</title>
        <authorList>
            <consortium name="NISC Comparative Sequencing Program"/>
            <person name="Wegmann U."/>
            <person name="Louis P."/>
            <person name="Goesmann A."/>
            <person name="Henrissat B."/>
            <person name="Duncan S.H."/>
            <person name="Flint H.J."/>
        </authorList>
    </citation>
    <scope>NUCLEOTIDE SEQUENCE</scope>
    <source>
        <strain evidence="3">CGMCC 1.8884</strain>
    </source>
</reference>
<gene>
    <name evidence="3" type="ORF">GCM10008021_19810</name>
    <name evidence="2" type="ORF">GCM10010914_23230</name>
</gene>
<dbReference type="Gene3D" id="3.40.960.10">
    <property type="entry name" value="VSR Endonuclease"/>
    <property type="match status" value="1"/>
</dbReference>
<evidence type="ECO:0000313" key="5">
    <source>
        <dbReference type="Proteomes" id="UP000652720"/>
    </source>
</evidence>
<dbReference type="EMBL" id="BMLZ01000024">
    <property type="protein sequence ID" value="GGP30330.1"/>
    <property type="molecule type" value="Genomic_DNA"/>
</dbReference>
<evidence type="ECO:0000313" key="4">
    <source>
        <dbReference type="Proteomes" id="UP000630135"/>
    </source>
</evidence>
<organism evidence="2 5">
    <name type="scientific">Deinococcus wulumuqiensis</name>
    <dbReference type="NCBI Taxonomy" id="980427"/>
    <lineage>
        <taxon>Bacteria</taxon>
        <taxon>Thermotogati</taxon>
        <taxon>Deinococcota</taxon>
        <taxon>Deinococci</taxon>
        <taxon>Deinococcales</taxon>
        <taxon>Deinococcaceae</taxon>
        <taxon>Deinococcus</taxon>
    </lineage>
</organism>
<feature type="domain" description="DUF559" evidence="1">
    <location>
        <begin position="190"/>
        <end position="255"/>
    </location>
</feature>
<dbReference type="EMBL" id="BMMA01000024">
    <property type="protein sequence ID" value="GGI88199.1"/>
    <property type="molecule type" value="Genomic_DNA"/>
</dbReference>
<evidence type="ECO:0000313" key="2">
    <source>
        <dbReference type="EMBL" id="GGI88199.1"/>
    </source>
</evidence>
<dbReference type="RefSeq" id="WP_081608349.1">
    <property type="nucleotide sequence ID" value="NZ_BMLZ01000024.1"/>
</dbReference>
<evidence type="ECO:0000313" key="3">
    <source>
        <dbReference type="EMBL" id="GGP30330.1"/>
    </source>
</evidence>
<dbReference type="InterPro" id="IPR047216">
    <property type="entry name" value="Endonuclease_DUF559_bact"/>
</dbReference>
<dbReference type="InterPro" id="IPR007569">
    <property type="entry name" value="DUF559"/>
</dbReference>
<evidence type="ECO:0000259" key="1">
    <source>
        <dbReference type="Pfam" id="PF04480"/>
    </source>
</evidence>